<comment type="caution">
    <text evidence="2">The sequence shown here is derived from an EMBL/GenBank/DDBJ whole genome shotgun (WGS) entry which is preliminary data.</text>
</comment>
<name>A0A9P4NU91_9PEZI</name>
<organism evidence="2 3">
    <name type="scientific">Tothia fuscella</name>
    <dbReference type="NCBI Taxonomy" id="1048955"/>
    <lineage>
        <taxon>Eukaryota</taxon>
        <taxon>Fungi</taxon>
        <taxon>Dikarya</taxon>
        <taxon>Ascomycota</taxon>
        <taxon>Pezizomycotina</taxon>
        <taxon>Dothideomycetes</taxon>
        <taxon>Pleosporomycetidae</taxon>
        <taxon>Venturiales</taxon>
        <taxon>Cylindrosympodiaceae</taxon>
        <taxon>Tothia</taxon>
    </lineage>
</organism>
<reference evidence="2" key="1">
    <citation type="journal article" date="2020" name="Stud. Mycol.">
        <title>101 Dothideomycetes genomes: a test case for predicting lifestyles and emergence of pathogens.</title>
        <authorList>
            <person name="Haridas S."/>
            <person name="Albert R."/>
            <person name="Binder M."/>
            <person name="Bloem J."/>
            <person name="Labutti K."/>
            <person name="Salamov A."/>
            <person name="Andreopoulos B."/>
            <person name="Baker S."/>
            <person name="Barry K."/>
            <person name="Bills G."/>
            <person name="Bluhm B."/>
            <person name="Cannon C."/>
            <person name="Castanera R."/>
            <person name="Culley D."/>
            <person name="Daum C."/>
            <person name="Ezra D."/>
            <person name="Gonzalez J."/>
            <person name="Henrissat B."/>
            <person name="Kuo A."/>
            <person name="Liang C."/>
            <person name="Lipzen A."/>
            <person name="Lutzoni F."/>
            <person name="Magnuson J."/>
            <person name="Mondo S."/>
            <person name="Nolan M."/>
            <person name="Ohm R."/>
            <person name="Pangilinan J."/>
            <person name="Park H.-J."/>
            <person name="Ramirez L."/>
            <person name="Alfaro M."/>
            <person name="Sun H."/>
            <person name="Tritt A."/>
            <person name="Yoshinaga Y."/>
            <person name="Zwiers L.-H."/>
            <person name="Turgeon B."/>
            <person name="Goodwin S."/>
            <person name="Spatafora J."/>
            <person name="Crous P."/>
            <person name="Grigoriev I."/>
        </authorList>
    </citation>
    <scope>NUCLEOTIDE SEQUENCE</scope>
    <source>
        <strain evidence="2">CBS 130266</strain>
    </source>
</reference>
<sequence length="205" mass="23561">MPPLNNEHRNHSFPPCLRFIQKKSSKYLAPPLADIDNDPWVHFLEPLNDDEEACLDYLNFTAGILTESEVSKKKSSKFRPINAKKWTRNTVSYHHGAYSRPEDQHGFVENRLNPWSHVVKHDIRSSTRSPEGEIITRPRGRSKTRTLSGHRHSWREPSAEIFTVQEEVDTKSNDDEAETSLAPPVETSQQEGLRSIRSIIGRARL</sequence>
<evidence type="ECO:0000313" key="3">
    <source>
        <dbReference type="Proteomes" id="UP000800235"/>
    </source>
</evidence>
<protein>
    <submittedName>
        <fullName evidence="2">Uncharacterized protein</fullName>
    </submittedName>
</protein>
<dbReference type="Proteomes" id="UP000800235">
    <property type="component" value="Unassembled WGS sequence"/>
</dbReference>
<proteinExistence type="predicted"/>
<keyword evidence="3" id="KW-1185">Reference proteome</keyword>
<feature type="compositionally biased region" description="Basic and acidic residues" evidence="1">
    <location>
        <begin position="123"/>
        <end position="136"/>
    </location>
</feature>
<dbReference type="EMBL" id="MU007032">
    <property type="protein sequence ID" value="KAF2431384.1"/>
    <property type="molecule type" value="Genomic_DNA"/>
</dbReference>
<dbReference type="AlphaFoldDB" id="A0A9P4NU91"/>
<accession>A0A9P4NU91</accession>
<gene>
    <name evidence="2" type="ORF">EJ08DRAFT_696475</name>
</gene>
<evidence type="ECO:0000313" key="2">
    <source>
        <dbReference type="EMBL" id="KAF2431384.1"/>
    </source>
</evidence>
<feature type="compositionally biased region" description="Basic residues" evidence="1">
    <location>
        <begin position="138"/>
        <end position="153"/>
    </location>
</feature>
<feature type="region of interest" description="Disordered" evidence="1">
    <location>
        <begin position="123"/>
        <end position="205"/>
    </location>
</feature>
<evidence type="ECO:0000256" key="1">
    <source>
        <dbReference type="SAM" id="MobiDB-lite"/>
    </source>
</evidence>
<dbReference type="OrthoDB" id="3439027at2759"/>